<comment type="caution">
    <text evidence="1">The sequence shown here is derived from an EMBL/GenBank/DDBJ whole genome shotgun (WGS) entry which is preliminary data.</text>
</comment>
<evidence type="ECO:0000313" key="1">
    <source>
        <dbReference type="EMBL" id="CAF4518101.1"/>
    </source>
</evidence>
<proteinExistence type="predicted"/>
<accession>A0A8S2XS59</accession>
<dbReference type="EMBL" id="CAJOBI010085755">
    <property type="protein sequence ID" value="CAF4518101.1"/>
    <property type="molecule type" value="Genomic_DNA"/>
</dbReference>
<sequence>MDEEVTVDCGGCDC</sequence>
<organism evidence="1 2">
    <name type="scientific">Rotaria magnacalcarata</name>
    <dbReference type="NCBI Taxonomy" id="392030"/>
    <lineage>
        <taxon>Eukaryota</taxon>
        <taxon>Metazoa</taxon>
        <taxon>Spiralia</taxon>
        <taxon>Gnathifera</taxon>
        <taxon>Rotifera</taxon>
        <taxon>Eurotatoria</taxon>
        <taxon>Bdelloidea</taxon>
        <taxon>Philodinida</taxon>
        <taxon>Philodinidae</taxon>
        <taxon>Rotaria</taxon>
    </lineage>
</organism>
<reference evidence="1" key="1">
    <citation type="submission" date="2021-02" db="EMBL/GenBank/DDBJ databases">
        <authorList>
            <person name="Nowell W R."/>
        </authorList>
    </citation>
    <scope>NUCLEOTIDE SEQUENCE</scope>
</reference>
<gene>
    <name evidence="1" type="ORF">SMN809_LOCUS35685</name>
</gene>
<evidence type="ECO:0000313" key="2">
    <source>
        <dbReference type="Proteomes" id="UP000676336"/>
    </source>
</evidence>
<feature type="non-terminal residue" evidence="1">
    <location>
        <position position="14"/>
    </location>
</feature>
<name>A0A8S2XS59_9BILA</name>
<dbReference type="Proteomes" id="UP000676336">
    <property type="component" value="Unassembled WGS sequence"/>
</dbReference>
<protein>
    <submittedName>
        <fullName evidence="1">Uncharacterized protein</fullName>
    </submittedName>
</protein>